<dbReference type="RefSeq" id="WP_364379276.1">
    <property type="nucleotide sequence ID" value="NZ_JBHMCF010000008.1"/>
</dbReference>
<proteinExistence type="predicted"/>
<keyword evidence="2" id="KW-1185">Reference proteome</keyword>
<accession>A0ABV5NHC0</accession>
<evidence type="ECO:0000313" key="2">
    <source>
        <dbReference type="Proteomes" id="UP001589568"/>
    </source>
</evidence>
<evidence type="ECO:0000313" key="1">
    <source>
        <dbReference type="EMBL" id="MFB9469690.1"/>
    </source>
</evidence>
<evidence type="ECO:0008006" key="3">
    <source>
        <dbReference type="Google" id="ProtNLM"/>
    </source>
</evidence>
<dbReference type="Proteomes" id="UP001589568">
    <property type="component" value="Unassembled WGS sequence"/>
</dbReference>
<name>A0ABV5NHC0_9ACTN</name>
<reference evidence="1 2" key="1">
    <citation type="submission" date="2024-09" db="EMBL/GenBank/DDBJ databases">
        <authorList>
            <person name="Sun Q."/>
            <person name="Mori K."/>
        </authorList>
    </citation>
    <scope>NUCLEOTIDE SEQUENCE [LARGE SCALE GENOMIC DNA]</scope>
    <source>
        <strain evidence="1 2">JCM 3324</strain>
    </source>
</reference>
<comment type="caution">
    <text evidence="1">The sequence shown here is derived from an EMBL/GenBank/DDBJ whole genome shotgun (WGS) entry which is preliminary data.</text>
</comment>
<dbReference type="EMBL" id="JBHMCF010000008">
    <property type="protein sequence ID" value="MFB9469690.1"/>
    <property type="molecule type" value="Genomic_DNA"/>
</dbReference>
<organism evidence="1 2">
    <name type="scientific">Nonomuraea salmonea</name>
    <dbReference type="NCBI Taxonomy" id="46181"/>
    <lineage>
        <taxon>Bacteria</taxon>
        <taxon>Bacillati</taxon>
        <taxon>Actinomycetota</taxon>
        <taxon>Actinomycetes</taxon>
        <taxon>Streptosporangiales</taxon>
        <taxon>Streptosporangiaceae</taxon>
        <taxon>Nonomuraea</taxon>
    </lineage>
</organism>
<protein>
    <recommendedName>
        <fullName evidence="3">DUF4760 domain-containing protein</fullName>
    </recommendedName>
</protein>
<sequence>MEYVTPLLAAAIAVVGTLTASIYTQRSALRGKRMDFEQAQSQRKEDQESKERKEWLEQRRACYVALNIAIRQHRTAINDLLHGIRDGAASDELRADVAQTRRMYIERHAEAQMTGPREVLNTAGAVRGHLSSWYGMVRRLDQGIAGEGETLDAALAYSERFWERGERLRAAMRSDLGISDVSDAVADSGQDTRDG</sequence>
<gene>
    <name evidence="1" type="ORF">ACFFR3_09235</name>
</gene>